<dbReference type="GO" id="GO:0006508">
    <property type="term" value="P:proteolysis"/>
    <property type="evidence" value="ECO:0007669"/>
    <property type="project" value="InterPro"/>
</dbReference>
<feature type="domain" description="KAP NTPase" evidence="4">
    <location>
        <begin position="375"/>
        <end position="798"/>
    </location>
</feature>
<keyword evidence="6" id="KW-1185">Reference proteome</keyword>
<dbReference type="InterPro" id="IPR011600">
    <property type="entry name" value="Pept_C14_caspase"/>
</dbReference>
<feature type="region of interest" description="Disordered" evidence="1">
    <location>
        <begin position="282"/>
        <end position="318"/>
    </location>
</feature>
<dbReference type="PANTHER" id="PTHR22674:SF6">
    <property type="entry name" value="NTPASE KAP FAMILY P-LOOP DOMAIN-CONTAINING PROTEIN 1"/>
    <property type="match status" value="1"/>
</dbReference>
<dbReference type="SUPFAM" id="SSF52540">
    <property type="entry name" value="P-loop containing nucleoside triphosphate hydrolases"/>
    <property type="match status" value="1"/>
</dbReference>
<dbReference type="Gene3D" id="3.40.50.1460">
    <property type="match status" value="1"/>
</dbReference>
<proteinExistence type="predicted"/>
<evidence type="ECO:0000259" key="3">
    <source>
        <dbReference type="Pfam" id="PF00656"/>
    </source>
</evidence>
<dbReference type="eggNOG" id="COG4249">
    <property type="taxonomic scope" value="Bacteria"/>
</dbReference>
<dbReference type="AlphaFoldDB" id="D6TGT0"/>
<evidence type="ECO:0000256" key="1">
    <source>
        <dbReference type="SAM" id="MobiDB-lite"/>
    </source>
</evidence>
<name>D6TGT0_KTERA</name>
<dbReference type="EMBL" id="ADVG01000001">
    <property type="protein sequence ID" value="EFH88859.1"/>
    <property type="molecule type" value="Genomic_DNA"/>
</dbReference>
<accession>D6TGT0</accession>
<dbReference type="STRING" id="485913.Krac_10363"/>
<evidence type="ECO:0000256" key="2">
    <source>
        <dbReference type="SAM" id="Phobius"/>
    </source>
</evidence>
<comment type="caution">
    <text evidence="5">The sequence shown here is derived from an EMBL/GenBank/DDBJ whole genome shotgun (WGS) entry which is preliminary data.</text>
</comment>
<sequence length="921" mass="103355">MSISPSTANVLTPPHEEVNKLAVIVGINSTSSDFVVPLQYAENDAIEIAQTLQQPASNFRLLTPPLLDEKADSASVKRAVIKLAQRKAEQDFLLFYFSGHAMPIKLTAETSDIYLVTYDFNPEEVEADSNSHISLSWLKKVLYEQTEAGRVLIILDCAYSGNILQTNVSRFVEEEFNTSSLLRGTGNTRAILTATGIGGITMEMNGHGLLTGTLLLVLTGQVAEALDSNGRVDILSLYRYLTSKLSESSLKQGAMKQVPALAGEFGRDLILADFSHPFTFSSRPLQEGSPVQDVSTNPTSLASPQEQTQDKGTSTTGATCVTSQRDQENTQILKEVQALSQIPETIPSQTEPIEVEVTISALSDIPNNQDLLEFSDYAKAIVDLIKSDKTQKPLTIMIDAAWGMGKTTLMKLIQEELEKKQMGRSFPTVWFNAWKYDQEESVWAALVLTILQQVQEQFNMQQKVRFWWNLSRDRFHQNFLLKSFFKSLPYIFGLILILGVLIVVVWLVSGYTLQETINILILRFKLYVMLIGGGFLALFFTVGKDIYNRIVKPLRPNITKYVRGPNYEERVGFLAQFEKDFGFVVKAMTDGGKWPLVIFIDDLDRCAPAKCVEIVEAVNILLDTKYCVFLIGMDAQTVAGSIEAKYKDLLGYLDDLGKSSDLTLGERFLEKIVQINFRIPKAESKLLESFIDTSLLALEHDSATESISETSGEKKSTRSETAELIQAEMRAGKNVENAAQAVKKENPGISGMQIEDAKKEIKDKTSNNDAIQFAIHGVASYLDANPRKIKRFINIFRLQTLIASRRGLLKYRAIQLDLLAQWLIITMRWPDVVEAIIEDSDFISNLKDAYEAKERLRNIRRDSAGKAEEEVLERAYQARIDYHTANPYIKRLINATDLMILLNKMTNAQLLNYLYFTQTTL</sequence>
<organism evidence="5 6">
    <name type="scientific">Ktedonobacter racemifer DSM 44963</name>
    <dbReference type="NCBI Taxonomy" id="485913"/>
    <lineage>
        <taxon>Bacteria</taxon>
        <taxon>Bacillati</taxon>
        <taxon>Chloroflexota</taxon>
        <taxon>Ktedonobacteria</taxon>
        <taxon>Ktedonobacterales</taxon>
        <taxon>Ktedonobacteraceae</taxon>
        <taxon>Ktedonobacter</taxon>
    </lineage>
</organism>
<dbReference type="InParanoid" id="D6TGT0"/>
<keyword evidence="2" id="KW-0472">Membrane</keyword>
<feature type="domain" description="Peptidase C14 caspase" evidence="3">
    <location>
        <begin position="20"/>
        <end position="262"/>
    </location>
</feature>
<evidence type="ECO:0000313" key="6">
    <source>
        <dbReference type="Proteomes" id="UP000004508"/>
    </source>
</evidence>
<keyword evidence="2" id="KW-1133">Transmembrane helix</keyword>
<dbReference type="InterPro" id="IPR011646">
    <property type="entry name" value="KAP_P-loop"/>
</dbReference>
<dbReference type="GO" id="GO:0004197">
    <property type="term" value="F:cysteine-type endopeptidase activity"/>
    <property type="evidence" value="ECO:0007669"/>
    <property type="project" value="InterPro"/>
</dbReference>
<dbReference type="Gene3D" id="3.40.50.300">
    <property type="entry name" value="P-loop containing nucleotide triphosphate hydrolases"/>
    <property type="match status" value="1"/>
</dbReference>
<reference evidence="5 6" key="1">
    <citation type="journal article" date="2011" name="Stand. Genomic Sci.">
        <title>Non-contiguous finished genome sequence and contextual data of the filamentous soil bacterium Ktedonobacter racemifer type strain (SOSP1-21).</title>
        <authorList>
            <person name="Chang Y.J."/>
            <person name="Land M."/>
            <person name="Hauser L."/>
            <person name="Chertkov O."/>
            <person name="Del Rio T.G."/>
            <person name="Nolan M."/>
            <person name="Copeland A."/>
            <person name="Tice H."/>
            <person name="Cheng J.F."/>
            <person name="Lucas S."/>
            <person name="Han C."/>
            <person name="Goodwin L."/>
            <person name="Pitluck S."/>
            <person name="Ivanova N."/>
            <person name="Ovchinikova G."/>
            <person name="Pati A."/>
            <person name="Chen A."/>
            <person name="Palaniappan K."/>
            <person name="Mavromatis K."/>
            <person name="Liolios K."/>
            <person name="Brettin T."/>
            <person name="Fiebig A."/>
            <person name="Rohde M."/>
            <person name="Abt B."/>
            <person name="Goker M."/>
            <person name="Detter J.C."/>
            <person name="Woyke T."/>
            <person name="Bristow J."/>
            <person name="Eisen J.A."/>
            <person name="Markowitz V."/>
            <person name="Hugenholtz P."/>
            <person name="Kyrpides N.C."/>
            <person name="Klenk H.P."/>
            <person name="Lapidus A."/>
        </authorList>
    </citation>
    <scope>NUCLEOTIDE SEQUENCE [LARGE SCALE GENOMIC DNA]</scope>
    <source>
        <strain evidence="6">DSM 44963</strain>
    </source>
</reference>
<dbReference type="RefSeq" id="WP_007905051.1">
    <property type="nucleotide sequence ID" value="NZ_ADVG01000001.1"/>
</dbReference>
<feature type="transmembrane region" description="Helical" evidence="2">
    <location>
        <begin position="520"/>
        <end position="542"/>
    </location>
</feature>
<dbReference type="Pfam" id="PF07693">
    <property type="entry name" value="KAP_NTPase"/>
    <property type="match status" value="1"/>
</dbReference>
<feature type="compositionally biased region" description="Polar residues" evidence="1">
    <location>
        <begin position="292"/>
        <end position="318"/>
    </location>
</feature>
<gene>
    <name evidence="5" type="ORF">Krac_10363</name>
</gene>
<dbReference type="OrthoDB" id="9795864at2"/>
<dbReference type="InterPro" id="IPR027417">
    <property type="entry name" value="P-loop_NTPase"/>
</dbReference>
<protein>
    <submittedName>
        <fullName evidence="5">KAP P-loop domain protein</fullName>
    </submittedName>
</protein>
<dbReference type="PANTHER" id="PTHR22674">
    <property type="entry name" value="NTPASE, KAP FAMILY P-LOOP DOMAIN-CONTAINING 1"/>
    <property type="match status" value="1"/>
</dbReference>
<feature type="transmembrane region" description="Helical" evidence="2">
    <location>
        <begin position="488"/>
        <end position="508"/>
    </location>
</feature>
<dbReference type="Proteomes" id="UP000004508">
    <property type="component" value="Unassembled WGS sequence"/>
</dbReference>
<evidence type="ECO:0000259" key="4">
    <source>
        <dbReference type="Pfam" id="PF07693"/>
    </source>
</evidence>
<dbReference type="Pfam" id="PF00656">
    <property type="entry name" value="Peptidase_C14"/>
    <property type="match status" value="1"/>
</dbReference>
<dbReference type="InterPro" id="IPR052754">
    <property type="entry name" value="NTPase_KAP_P-loop"/>
</dbReference>
<evidence type="ECO:0000313" key="5">
    <source>
        <dbReference type="EMBL" id="EFH88859.1"/>
    </source>
</evidence>
<keyword evidence="2" id="KW-0812">Transmembrane</keyword>
<dbReference type="eggNOG" id="COG4928">
    <property type="taxonomic scope" value="Bacteria"/>
</dbReference>